<evidence type="ECO:0000313" key="2">
    <source>
        <dbReference type="EMBL" id="MFC4604640.1"/>
    </source>
</evidence>
<name>A0ABV9FUX9_9NOCA</name>
<keyword evidence="3" id="KW-1185">Reference proteome</keyword>
<evidence type="ECO:0000313" key="3">
    <source>
        <dbReference type="Proteomes" id="UP001595914"/>
    </source>
</evidence>
<dbReference type="Proteomes" id="UP001595914">
    <property type="component" value="Unassembled WGS sequence"/>
</dbReference>
<gene>
    <name evidence="2" type="ORF">ACFO6S_13165</name>
</gene>
<dbReference type="RefSeq" id="WP_378417590.1">
    <property type="nucleotide sequence ID" value="NZ_JBHSFO010000005.1"/>
</dbReference>
<organism evidence="2 3">
    <name type="scientific">Rhodococcus kronopolitis</name>
    <dbReference type="NCBI Taxonomy" id="1460226"/>
    <lineage>
        <taxon>Bacteria</taxon>
        <taxon>Bacillati</taxon>
        <taxon>Actinomycetota</taxon>
        <taxon>Actinomycetes</taxon>
        <taxon>Mycobacteriales</taxon>
        <taxon>Nocardiaceae</taxon>
        <taxon>Rhodococcus</taxon>
    </lineage>
</organism>
<proteinExistence type="predicted"/>
<dbReference type="EMBL" id="JBHSFO010000005">
    <property type="protein sequence ID" value="MFC4604640.1"/>
    <property type="molecule type" value="Genomic_DNA"/>
</dbReference>
<protein>
    <recommendedName>
        <fullName evidence="4">HNH endonuclease</fullName>
    </recommendedName>
</protein>
<feature type="compositionally biased region" description="Basic and acidic residues" evidence="1">
    <location>
        <begin position="89"/>
        <end position="99"/>
    </location>
</feature>
<feature type="region of interest" description="Disordered" evidence="1">
    <location>
        <begin position="80"/>
        <end position="110"/>
    </location>
</feature>
<evidence type="ECO:0008006" key="4">
    <source>
        <dbReference type="Google" id="ProtNLM"/>
    </source>
</evidence>
<sequence>MTDWVKLGQTNIDELGFACDACHALIHDGPGGWRTRIAPADAEHPSRVEWIAPPHIDPEQRPRVNHRHHPAELLARAHAHRCATRHRHPEPAHGGRREGGGGNQTDGDVP</sequence>
<accession>A0ABV9FUX9</accession>
<reference evidence="3" key="1">
    <citation type="journal article" date="2019" name="Int. J. Syst. Evol. Microbiol.">
        <title>The Global Catalogue of Microorganisms (GCM) 10K type strain sequencing project: providing services to taxonomists for standard genome sequencing and annotation.</title>
        <authorList>
            <consortium name="The Broad Institute Genomics Platform"/>
            <consortium name="The Broad Institute Genome Sequencing Center for Infectious Disease"/>
            <person name="Wu L."/>
            <person name="Ma J."/>
        </authorList>
    </citation>
    <scope>NUCLEOTIDE SEQUENCE [LARGE SCALE GENOMIC DNA]</scope>
    <source>
        <strain evidence="3">CCUG 54520</strain>
    </source>
</reference>
<evidence type="ECO:0000256" key="1">
    <source>
        <dbReference type="SAM" id="MobiDB-lite"/>
    </source>
</evidence>
<comment type="caution">
    <text evidence="2">The sequence shown here is derived from an EMBL/GenBank/DDBJ whole genome shotgun (WGS) entry which is preliminary data.</text>
</comment>